<dbReference type="InterPro" id="IPR000743">
    <property type="entry name" value="Glyco_hydro_28"/>
</dbReference>
<accession>A0A061EDZ4</accession>
<keyword evidence="7" id="KW-0677">Repeat</keyword>
<dbReference type="InterPro" id="IPR050421">
    <property type="entry name" value="PPR"/>
</dbReference>
<dbReference type="OMA" id="RCGHFEL"/>
<reference evidence="15 16" key="1">
    <citation type="journal article" date="2013" name="Genome Biol.">
        <title>The genome sequence of the most widely cultivated cacao type and its use to identify candidate genes regulating pod color.</title>
        <authorList>
            <person name="Motamayor J.C."/>
            <person name="Mockaitis K."/>
            <person name="Schmutz J."/>
            <person name="Haiminen N."/>
            <person name="Iii D.L."/>
            <person name="Cornejo O."/>
            <person name="Findley S.D."/>
            <person name="Zheng P."/>
            <person name="Utro F."/>
            <person name="Royaert S."/>
            <person name="Saski C."/>
            <person name="Jenkins J."/>
            <person name="Podicheti R."/>
            <person name="Zhao M."/>
            <person name="Scheffler B.E."/>
            <person name="Stack J.C."/>
            <person name="Feltus F.A."/>
            <person name="Mustiga G.M."/>
            <person name="Amores F."/>
            <person name="Phillips W."/>
            <person name="Marelli J.P."/>
            <person name="May G.D."/>
            <person name="Shapiro H."/>
            <person name="Ma J."/>
            <person name="Bustamante C.D."/>
            <person name="Schnell R.J."/>
            <person name="Main D."/>
            <person name="Gilbert D."/>
            <person name="Parida L."/>
            <person name="Kuhn D.N."/>
        </authorList>
    </citation>
    <scope>NUCLEOTIDE SEQUENCE [LARGE SCALE GENOMIC DNA]</scope>
    <source>
        <strain evidence="16">cv. Matina 1-6</strain>
    </source>
</reference>
<dbReference type="FunFam" id="2.160.20.10:FF:000032">
    <property type="entry name" value="Pectin lyase-like superfamily protein"/>
    <property type="match status" value="1"/>
</dbReference>
<dbReference type="GO" id="GO:0099402">
    <property type="term" value="P:plant organ development"/>
    <property type="evidence" value="ECO:0007669"/>
    <property type="project" value="UniProtKB-ARBA"/>
</dbReference>
<evidence type="ECO:0000256" key="13">
    <source>
        <dbReference type="PROSITE-ProRule" id="PRU10052"/>
    </source>
</evidence>
<dbReference type="PROSITE" id="PS51375">
    <property type="entry name" value="PPR"/>
    <property type="match status" value="4"/>
</dbReference>
<feature type="repeat" description="PPR" evidence="12">
    <location>
        <begin position="474"/>
        <end position="508"/>
    </location>
</feature>
<dbReference type="AlphaFoldDB" id="A0A061EDZ4"/>
<organism evidence="15 16">
    <name type="scientific">Theobroma cacao</name>
    <name type="common">Cacao</name>
    <name type="synonym">Cocoa</name>
    <dbReference type="NCBI Taxonomy" id="3641"/>
    <lineage>
        <taxon>Eukaryota</taxon>
        <taxon>Viridiplantae</taxon>
        <taxon>Streptophyta</taxon>
        <taxon>Embryophyta</taxon>
        <taxon>Tracheophyta</taxon>
        <taxon>Spermatophyta</taxon>
        <taxon>Magnoliopsida</taxon>
        <taxon>eudicotyledons</taxon>
        <taxon>Gunneridae</taxon>
        <taxon>Pentapetalae</taxon>
        <taxon>rosids</taxon>
        <taxon>malvids</taxon>
        <taxon>Malvales</taxon>
        <taxon>Malvaceae</taxon>
        <taxon>Byttnerioideae</taxon>
        <taxon>Theobroma</taxon>
    </lineage>
</organism>
<evidence type="ECO:0000256" key="11">
    <source>
        <dbReference type="ARBA" id="ARBA00034074"/>
    </source>
</evidence>
<dbReference type="InterPro" id="IPR011990">
    <property type="entry name" value="TPR-like_helical_dom_sf"/>
</dbReference>
<dbReference type="InterPro" id="IPR011050">
    <property type="entry name" value="Pectin_lyase_fold/virulence"/>
</dbReference>
<feature type="repeat" description="PPR" evidence="12">
    <location>
        <begin position="269"/>
        <end position="303"/>
    </location>
</feature>
<keyword evidence="5" id="KW-0964">Secreted</keyword>
<sequence>MQGTRFLSLVRRLTTLAPSNFKSFTSYCDPSPHLGIYYKNETINDLIKSGRLNDAQNLFNQMPTRDSITYNLLISGHGRYGNLKQALYLYKEMVSGGIKESGPTFSSVVTVCGNGGFYREGIQVHCRVISLGFRLNLFIGSSLVNLYLRMGLDNVALKLFDQLPERNLAVWNLMLNGFLELGKIEKLFEFYGQMEWDDVKPNGHSFCYLFRACCNERFFNEGKQLHCHVIKAGWVELNVFVANALVDFYSACRRVVDAKKAFSIIPVEDVISWNSIISVHAENNMLCDVLELFGRMYFWEKKPSVLCFLGFLNLSSRKGDILFGRQIHCFVTKFGFYSGSVHIQSALIDMYGKCGDIGSSVSVYESASERTLECCNSLVTSLLHCGITEDVFEMFGLMVDEGIGIDEVTLSTTLKALSVTTYASLGSCKLLHCCAIKSGYESDMAVSCSLINGYSRCGHFELSCQVFKTLPSPNVFCFTSIINGYARNGMGKEGVSLLEAMIQKGLIPDKVTFLCVLSGCDHAGLVEEGKLVFNLMKSFYGICPERQHFSCMIDLLGRAGLLSEAEKLLQQAPGGGDPVMWSSLLRSCSIYKNEIVGKRAAKVLMDLGQEDFASCLQVSNFYSEVGEFEAALQIREIEKKKEQIMDKLFLVSFLGLLIAACGVAGNMLDDNFNLVREAEDLDIAEDDVELFEIPSWTSERGGKVLVNVDSFGAVGDGVSDDTQIDGTIVAPDEPKNWDPDLARLWLDFSKLHGVAFQGNGVIDGSGGKWWASSCKKNKSNPCRGAPTALTIDSSSSIKVKGLTIQNSQQMNFVISKSESVRVYEVRVSSPGDSPNTDGIHITGSTNVVLQDCKIGTGDDCISIVNASSAIKMKRIYCGPGHGVSIGSLGKDNSMGIVTKVVLDTAFLRETSNGVRIKTWQGGSGYVRGVRFENVRMEDVANPIIIDQFYCDSPTTCQNQTSAVQISQIMYRNISGMTKSTEAMKFACSDTVPCLNIVLSNINLEKKDGTVETYCNSAQGFGYGVVHPSADCLSSHDKGSILIDQKENAELAEPTRDHIAHTEL</sequence>
<keyword evidence="10" id="KW-0961">Cell wall biogenesis/degradation</keyword>
<dbReference type="Pfam" id="PF13041">
    <property type="entry name" value="PPR_2"/>
    <property type="match status" value="3"/>
</dbReference>
<gene>
    <name evidence="15" type="ORF">TCM_010403</name>
</gene>
<dbReference type="Pfam" id="PF00295">
    <property type="entry name" value="Glyco_hydro_28"/>
    <property type="match status" value="1"/>
</dbReference>
<dbReference type="EMBL" id="CM001880">
    <property type="protein sequence ID" value="EOY00519.1"/>
    <property type="molecule type" value="Genomic_DNA"/>
</dbReference>
<evidence type="ECO:0000256" key="10">
    <source>
        <dbReference type="ARBA" id="ARBA00023316"/>
    </source>
</evidence>
<dbReference type="Gramene" id="EOY00519">
    <property type="protein sequence ID" value="EOY00519"/>
    <property type="gene ID" value="TCM_010403"/>
</dbReference>
<dbReference type="PANTHER" id="PTHR47928:SF145">
    <property type="entry name" value="OS02G0555100 PROTEIN"/>
    <property type="match status" value="1"/>
</dbReference>
<evidence type="ECO:0000313" key="16">
    <source>
        <dbReference type="Proteomes" id="UP000026915"/>
    </source>
</evidence>
<name>A0A061EDZ4_THECC</name>
<keyword evidence="9 14" id="KW-0326">Glycosidase</keyword>
<dbReference type="GO" id="GO:0071555">
    <property type="term" value="P:cell wall organization"/>
    <property type="evidence" value="ECO:0007669"/>
    <property type="project" value="UniProtKB-KW"/>
</dbReference>
<dbReference type="InterPro" id="IPR002885">
    <property type="entry name" value="PPR_rpt"/>
</dbReference>
<keyword evidence="4" id="KW-0134">Cell wall</keyword>
<dbReference type="eggNOG" id="KOG4197">
    <property type="taxonomic scope" value="Eukaryota"/>
</dbReference>
<comment type="catalytic activity">
    <reaction evidence="11">
        <text>(1,4-alpha-D-galacturonosyl)n+m + H2O = (1,4-alpha-D-galacturonosyl)n + (1,4-alpha-D-galacturonosyl)m.</text>
        <dbReference type="EC" id="3.2.1.15"/>
    </reaction>
</comment>
<keyword evidence="6" id="KW-0732">Signal</keyword>
<dbReference type="InterPro" id="IPR012334">
    <property type="entry name" value="Pectin_lyas_fold"/>
</dbReference>
<dbReference type="Gene3D" id="1.25.40.10">
    <property type="entry name" value="Tetratricopeptide repeat domain"/>
    <property type="match status" value="6"/>
</dbReference>
<keyword evidence="16" id="KW-1185">Reference proteome</keyword>
<dbReference type="PROSITE" id="PS00502">
    <property type="entry name" value="POLYGALACTURONASE"/>
    <property type="match status" value="1"/>
</dbReference>
<evidence type="ECO:0000256" key="8">
    <source>
        <dbReference type="ARBA" id="ARBA00022801"/>
    </source>
</evidence>
<evidence type="ECO:0000256" key="9">
    <source>
        <dbReference type="ARBA" id="ARBA00023295"/>
    </source>
</evidence>
<dbReference type="PANTHER" id="PTHR47928">
    <property type="entry name" value="REPEAT-CONTAINING PROTEIN, PUTATIVE-RELATED"/>
    <property type="match status" value="1"/>
</dbReference>
<feature type="repeat" description="PPR" evidence="12">
    <location>
        <begin position="66"/>
        <end position="100"/>
    </location>
</feature>
<evidence type="ECO:0000256" key="2">
    <source>
        <dbReference type="ARBA" id="ARBA00008834"/>
    </source>
</evidence>
<dbReference type="SUPFAM" id="SSF51126">
    <property type="entry name" value="Pectin lyase-like"/>
    <property type="match status" value="1"/>
</dbReference>
<feature type="active site" evidence="13">
    <location>
        <position position="881"/>
    </location>
</feature>
<dbReference type="Gene3D" id="2.160.20.10">
    <property type="entry name" value="Single-stranded right-handed beta-helix, Pectin lyase-like"/>
    <property type="match status" value="1"/>
</dbReference>
<dbReference type="EC" id="3.2.1.15" evidence="3"/>
<protein>
    <recommendedName>
        <fullName evidence="3">endo-polygalacturonase</fullName>
        <ecNumber evidence="3">3.2.1.15</ecNumber>
    </recommendedName>
</protein>
<evidence type="ECO:0000256" key="7">
    <source>
        <dbReference type="ARBA" id="ARBA00022737"/>
    </source>
</evidence>
<keyword evidence="8 14" id="KW-0378">Hydrolase</keyword>
<dbReference type="HOGENOM" id="CLU_008988_0_0_1"/>
<dbReference type="InterPro" id="IPR006626">
    <property type="entry name" value="PbH1"/>
</dbReference>
<evidence type="ECO:0000256" key="6">
    <source>
        <dbReference type="ARBA" id="ARBA00022729"/>
    </source>
</evidence>
<feature type="repeat" description="PPR" evidence="12">
    <location>
        <begin position="167"/>
        <end position="201"/>
    </location>
</feature>
<comment type="similarity">
    <text evidence="2 14">Belongs to the glycosyl hydrolase 28 family.</text>
</comment>
<evidence type="ECO:0000256" key="1">
    <source>
        <dbReference type="ARBA" id="ARBA00004191"/>
    </source>
</evidence>
<evidence type="ECO:0000256" key="4">
    <source>
        <dbReference type="ARBA" id="ARBA00022512"/>
    </source>
</evidence>
<evidence type="ECO:0000256" key="5">
    <source>
        <dbReference type="ARBA" id="ARBA00022525"/>
    </source>
</evidence>
<dbReference type="NCBIfam" id="TIGR00756">
    <property type="entry name" value="PPR"/>
    <property type="match status" value="4"/>
</dbReference>
<dbReference type="Proteomes" id="UP000026915">
    <property type="component" value="Chromosome 2"/>
</dbReference>
<dbReference type="InParanoid" id="A0A061EDZ4"/>
<evidence type="ECO:0000256" key="3">
    <source>
        <dbReference type="ARBA" id="ARBA00012736"/>
    </source>
</evidence>
<dbReference type="GO" id="GO:0005975">
    <property type="term" value="P:carbohydrate metabolic process"/>
    <property type="evidence" value="ECO:0007669"/>
    <property type="project" value="InterPro"/>
</dbReference>
<evidence type="ECO:0000256" key="14">
    <source>
        <dbReference type="RuleBase" id="RU361169"/>
    </source>
</evidence>
<comment type="subcellular location">
    <subcellularLocation>
        <location evidence="1">Secreted</location>
        <location evidence="1">Cell wall</location>
    </subcellularLocation>
</comment>
<dbReference type="GO" id="GO:0004650">
    <property type="term" value="F:polygalacturonase activity"/>
    <property type="evidence" value="ECO:0007669"/>
    <property type="project" value="UniProtKB-EC"/>
</dbReference>
<dbReference type="Pfam" id="PF01535">
    <property type="entry name" value="PPR"/>
    <property type="match status" value="4"/>
</dbReference>
<evidence type="ECO:0000256" key="12">
    <source>
        <dbReference type="PROSITE-ProRule" id="PRU00708"/>
    </source>
</evidence>
<evidence type="ECO:0000313" key="15">
    <source>
        <dbReference type="EMBL" id="EOY00519.1"/>
    </source>
</evidence>
<dbReference type="FunFam" id="1.25.40.10:FF:000158">
    <property type="entry name" value="pentatricopeptide repeat-containing protein At2g33680"/>
    <property type="match status" value="1"/>
</dbReference>
<dbReference type="SMART" id="SM00710">
    <property type="entry name" value="PbH1"/>
    <property type="match status" value="3"/>
</dbReference>
<proteinExistence type="inferred from homology"/>